<protein>
    <recommendedName>
        <fullName evidence="5">DUF1232 domain-containing protein</fullName>
    </recommendedName>
</protein>
<accession>A0A0M3V9I5</accession>
<keyword evidence="2" id="KW-0812">Transmembrane</keyword>
<comment type="subcellular location">
    <subcellularLocation>
        <location evidence="1">Endomembrane system</location>
        <topology evidence="1">Multi-pass membrane protein</topology>
    </subcellularLocation>
</comment>
<evidence type="ECO:0000313" key="6">
    <source>
        <dbReference type="EMBL" id="ALF60707.1"/>
    </source>
</evidence>
<dbReference type="InterPro" id="IPR010652">
    <property type="entry name" value="DUF1232"/>
</dbReference>
<evidence type="ECO:0000259" key="5">
    <source>
        <dbReference type="Pfam" id="PF06803"/>
    </source>
</evidence>
<proteinExistence type="predicted"/>
<sequence length="131" mass="14966">MAEIAHSETNEKLLDADLEYIIKEEEKLNEKLKSSSHLKRFTTDVALFISLVKDYSQGNYRKVPYKSIAAVVAGLVYILNPIDIIPDFIPVIGYIDDAIIFAFCLKMVEKDLQTYQVWRESQDKTETSTTA</sequence>
<gene>
    <name evidence="6" type="ORF">AOC03_02365</name>
</gene>
<keyword evidence="3" id="KW-1133">Transmembrane helix</keyword>
<keyword evidence="4" id="KW-0472">Membrane</keyword>
<evidence type="ECO:0000256" key="4">
    <source>
        <dbReference type="ARBA" id="ARBA00023136"/>
    </source>
</evidence>
<reference evidence="6 7" key="1">
    <citation type="submission" date="2015-09" db="EMBL/GenBank/DDBJ databases">
        <title>Complete genome of Psychrobacter urativorans R10.10B.</title>
        <authorList>
            <person name="See-Too W.S."/>
            <person name="Chan K.G."/>
        </authorList>
    </citation>
    <scope>NUCLEOTIDE SEQUENCE [LARGE SCALE GENOMIC DNA]</scope>
    <source>
        <strain evidence="6 7">R10.10B</strain>
    </source>
</reference>
<dbReference type="GO" id="GO:0012505">
    <property type="term" value="C:endomembrane system"/>
    <property type="evidence" value="ECO:0007669"/>
    <property type="project" value="UniProtKB-SubCell"/>
</dbReference>
<evidence type="ECO:0000313" key="7">
    <source>
        <dbReference type="Proteomes" id="UP000059847"/>
    </source>
</evidence>
<organism evidence="6 7">
    <name type="scientific">Psychrobacter urativorans</name>
    <dbReference type="NCBI Taxonomy" id="45610"/>
    <lineage>
        <taxon>Bacteria</taxon>
        <taxon>Pseudomonadati</taxon>
        <taxon>Pseudomonadota</taxon>
        <taxon>Gammaproteobacteria</taxon>
        <taxon>Moraxellales</taxon>
        <taxon>Moraxellaceae</taxon>
        <taxon>Psychrobacter</taxon>
    </lineage>
</organism>
<dbReference type="Proteomes" id="UP000059847">
    <property type="component" value="Chromosome"/>
</dbReference>
<dbReference type="EMBL" id="CP012678">
    <property type="protein sequence ID" value="ALF60707.1"/>
    <property type="molecule type" value="Genomic_DNA"/>
</dbReference>
<name>A0A0M3V9I5_9GAMM</name>
<feature type="domain" description="DUF1232" evidence="5">
    <location>
        <begin position="68"/>
        <end position="103"/>
    </location>
</feature>
<keyword evidence="7" id="KW-1185">Reference proteome</keyword>
<dbReference type="Pfam" id="PF06803">
    <property type="entry name" value="DUF1232"/>
    <property type="match status" value="1"/>
</dbReference>
<dbReference type="AlphaFoldDB" id="A0A0M3V9I5"/>
<evidence type="ECO:0000256" key="1">
    <source>
        <dbReference type="ARBA" id="ARBA00004127"/>
    </source>
</evidence>
<evidence type="ECO:0000256" key="3">
    <source>
        <dbReference type="ARBA" id="ARBA00022989"/>
    </source>
</evidence>
<evidence type="ECO:0000256" key="2">
    <source>
        <dbReference type="ARBA" id="ARBA00022692"/>
    </source>
</evidence>
<dbReference type="KEGG" id="pur:AOC03_02365"/>